<protein>
    <submittedName>
        <fullName evidence="8">Apoptotic enhancer 1 protein</fullName>
    </submittedName>
</protein>
<feature type="compositionally biased region" description="Polar residues" evidence="7">
    <location>
        <begin position="167"/>
        <end position="183"/>
    </location>
</feature>
<keyword evidence="9" id="KW-1185">Reference proteome</keyword>
<feature type="compositionally biased region" description="Low complexity" evidence="7">
    <location>
        <begin position="950"/>
        <end position="966"/>
    </location>
</feature>
<dbReference type="InterPro" id="IPR047163">
    <property type="entry name" value="ASPP1/2"/>
</dbReference>
<dbReference type="OrthoDB" id="10038642at2759"/>
<evidence type="ECO:0000313" key="9">
    <source>
        <dbReference type="Proteomes" id="UP000728185"/>
    </source>
</evidence>
<evidence type="ECO:0000256" key="3">
    <source>
        <dbReference type="ARBA" id="ARBA00022737"/>
    </source>
</evidence>
<keyword evidence="5" id="KW-0539">Nucleus</keyword>
<feature type="repeat" description="ANK" evidence="6">
    <location>
        <begin position="1205"/>
        <end position="1237"/>
    </location>
</feature>
<gene>
    <name evidence="8" type="ORF">FBUS_04746</name>
</gene>
<name>A0A8E0VHB2_9TREM</name>
<feature type="region of interest" description="Disordered" evidence="7">
    <location>
        <begin position="167"/>
        <end position="225"/>
    </location>
</feature>
<dbReference type="SUPFAM" id="SSF48403">
    <property type="entry name" value="Ankyrin repeat"/>
    <property type="match status" value="1"/>
</dbReference>
<evidence type="ECO:0000256" key="2">
    <source>
        <dbReference type="ARBA" id="ARBA00022703"/>
    </source>
</evidence>
<dbReference type="GO" id="GO:0002039">
    <property type="term" value="F:p53 binding"/>
    <property type="evidence" value="ECO:0007669"/>
    <property type="project" value="InterPro"/>
</dbReference>
<evidence type="ECO:0000256" key="6">
    <source>
        <dbReference type="PROSITE-ProRule" id="PRU00023"/>
    </source>
</evidence>
<dbReference type="InterPro" id="IPR002110">
    <property type="entry name" value="Ankyrin_rpt"/>
</dbReference>
<dbReference type="PANTHER" id="PTHR24131">
    <property type="entry name" value="APOPTOSIS-STIMULATING OF P53 PROTEIN"/>
    <property type="match status" value="1"/>
</dbReference>
<dbReference type="InterPro" id="IPR036028">
    <property type="entry name" value="SH3-like_dom_sf"/>
</dbReference>
<feature type="compositionally biased region" description="Acidic residues" evidence="7">
    <location>
        <begin position="1369"/>
        <end position="1392"/>
    </location>
</feature>
<keyword evidence="3" id="KW-0677">Repeat</keyword>
<feature type="region of interest" description="Disordered" evidence="7">
    <location>
        <begin position="557"/>
        <end position="581"/>
    </location>
</feature>
<keyword evidence="4 6" id="KW-0040">ANK repeat</keyword>
<feature type="region of interest" description="Disordered" evidence="7">
    <location>
        <begin position="1369"/>
        <end position="1409"/>
    </location>
</feature>
<accession>A0A8E0VHB2</accession>
<organism evidence="8 9">
    <name type="scientific">Fasciolopsis buskii</name>
    <dbReference type="NCBI Taxonomy" id="27845"/>
    <lineage>
        <taxon>Eukaryota</taxon>
        <taxon>Metazoa</taxon>
        <taxon>Spiralia</taxon>
        <taxon>Lophotrochozoa</taxon>
        <taxon>Platyhelminthes</taxon>
        <taxon>Trematoda</taxon>
        <taxon>Digenea</taxon>
        <taxon>Plagiorchiida</taxon>
        <taxon>Echinostomata</taxon>
        <taxon>Echinostomatoidea</taxon>
        <taxon>Fasciolidae</taxon>
        <taxon>Fasciolopsis</taxon>
    </lineage>
</organism>
<evidence type="ECO:0000313" key="8">
    <source>
        <dbReference type="EMBL" id="KAA0188077.1"/>
    </source>
</evidence>
<dbReference type="InterPro" id="IPR036770">
    <property type="entry name" value="Ankyrin_rpt-contain_sf"/>
</dbReference>
<comment type="subcellular location">
    <subcellularLocation>
        <location evidence="1">Nucleus</location>
    </subcellularLocation>
</comment>
<feature type="compositionally biased region" description="Polar residues" evidence="7">
    <location>
        <begin position="435"/>
        <end position="444"/>
    </location>
</feature>
<dbReference type="SMART" id="SM00248">
    <property type="entry name" value="ANK"/>
    <property type="match status" value="2"/>
</dbReference>
<feature type="compositionally biased region" description="Low complexity" evidence="7">
    <location>
        <begin position="833"/>
        <end position="851"/>
    </location>
</feature>
<feature type="compositionally biased region" description="Polar residues" evidence="7">
    <location>
        <begin position="206"/>
        <end position="225"/>
    </location>
</feature>
<feature type="compositionally biased region" description="Polar residues" evidence="7">
    <location>
        <begin position="796"/>
        <end position="805"/>
    </location>
</feature>
<sequence length="1509" mass="162985">MALNCFKLKETNLGHAEEILDGQITIHSVVATKVHSQQPVIEDNFSPDDVGSMKSGKIYRKPATHTEIQHARLPTPARHPGFHTSTFSSCIPTKSNARENTCAGLENVTIGNSAVQAVSPECDSRAAESNSPGVHLCQSHIAPQTAAGKTRAFGCLVRSQSDSTCLSVKTQKSAAATGRNKNTNVDDGHSNVADNNPQVDDVPYDSLSSIEDTSTLDPLHSSSSEMDAYPVDLKLNTSSSFSNRPGFYDSISSCVDSPVESDATKTFRTVPTTRSYQLVCRDGVQSYEVVTSTYACEPSLGSDCNVRLSDDSCASPNLTRKQLSEISIDHDDNLKPVRGSTVSYFNSPSSHHMLSGTHLDPGSVVSNPLNPMGPRKSGHPAIIMPSEHVDCQIKPDKPAAPLPLRKQRTTSPPNTQVDQYYPNHQKRLPYHPTGQHRSSQSSGAPESKARSLWPSQKRHGHSENAEYAYAYGDSSNSSYNSGGSSDLTTPSSPRRSPRSAGISEFSRTGTAASGTQAVNLYNAHHGYVRQAKVVQAPANESVASTCIIDAVNSSSSSGATSKLLQSYPNQPAYNPPDTGSEMTVSELRSIAERQRQQLSRQAHQIQSREERLAYLRATQLNREGSEKIPSAGSELTHEQERRLQKLRSYRGQTERTRLTNDSIVKEIDNFARLLSTNEQELDACRRRKEESQRILTLISHCLSCISNVGGQQKSGMSARDEKDVSDLERPIDLLSIHFPFTSDRDKKRWRDSLMEADYLDRQIALALSHKGSNRPSPPVPPGSNNLDVAHAPGSRSCKSSATIPPSTGGHEVKTSAITPGPLVDSTISRQTTSSGFSSLLSRASSPPTSRRSSLRMLLQAANSTGSYASNSKNADGTQAGVAFSFPRLKAPPRYASRAVINETYMRRIRRDRVENYKRTASEIYRANVDRMASKQQLTSTEPRSESRTPSIQDQSSTGTGSTISPSEEQVDQTDGCRPASQREARRSPQLESDSSSSSSLELVGIDSAGLGLVQMEELGVSPTDEEAKHSQGDIDSGLGGSDDTGPSEKTQTATLNEPLNAEEDSAVAVVYVVDEGHATDPTDAMTSPLSDIKPILRKSTKSRISQVPKAVDSGADITSDATPSSNSSQSRSTSVRFHPLALLLDAALEGDIDLVKKAAAQVSDVSEPNDEGITALHNAVCAGRMDIAEFLVRTAGADVNAGDTDGWTPLHCAASCANLPLSRLLVEHGASLHARTLSDRETPLEKCDQGDDEAECEEYLYFQQERLGSAASGRVYVLFPRGIEAAGPGSADAHLEPDELAVWPNEPLTIVDREPLGETEWMMAEKADGTRGLIPRSHISCYPLVRVPPASLPIPLSTPKPRRFEWWYDEEEEDEDVDVDGMGDTTVGDENDPCQAEVAGDGEPEDNGEEVVSVPMNEAHGVQGEPQSAVLVEVDTSQIDITDVDLVAEPLLTSPNDVESSRSKSDENRLALCNTVSSRLDICSSKKSAEVIESKNNDSADAGDLKTEL</sequence>
<evidence type="ECO:0000256" key="1">
    <source>
        <dbReference type="ARBA" id="ARBA00004123"/>
    </source>
</evidence>
<feature type="compositionally biased region" description="Polar residues" evidence="7">
    <location>
        <begin position="558"/>
        <end position="572"/>
    </location>
</feature>
<evidence type="ECO:0000256" key="5">
    <source>
        <dbReference type="ARBA" id="ARBA00023242"/>
    </source>
</evidence>
<feature type="region of interest" description="Disordered" evidence="7">
    <location>
        <begin position="1488"/>
        <end position="1509"/>
    </location>
</feature>
<feature type="compositionally biased region" description="Acidic residues" evidence="7">
    <location>
        <begin position="1400"/>
        <end position="1409"/>
    </location>
</feature>
<dbReference type="PROSITE" id="PS50297">
    <property type="entry name" value="ANK_REP_REGION"/>
    <property type="match status" value="1"/>
</dbReference>
<feature type="region of interest" description="Disordered" evidence="7">
    <location>
        <begin position="1100"/>
        <end position="1132"/>
    </location>
</feature>
<keyword evidence="2" id="KW-0053">Apoptosis</keyword>
<proteinExistence type="predicted"/>
<dbReference type="GO" id="GO:0005634">
    <property type="term" value="C:nucleus"/>
    <property type="evidence" value="ECO:0007669"/>
    <property type="project" value="UniProtKB-SubCell"/>
</dbReference>
<dbReference type="GO" id="GO:0042981">
    <property type="term" value="P:regulation of apoptotic process"/>
    <property type="evidence" value="ECO:0007669"/>
    <property type="project" value="InterPro"/>
</dbReference>
<feature type="region of interest" description="Disordered" evidence="7">
    <location>
        <begin position="1020"/>
        <end position="1061"/>
    </location>
</feature>
<dbReference type="EMBL" id="LUCM01008681">
    <property type="protein sequence ID" value="KAA0188077.1"/>
    <property type="molecule type" value="Genomic_DNA"/>
</dbReference>
<dbReference type="PANTHER" id="PTHR24131:SF10">
    <property type="entry name" value="ANKYRIN-REPEAT, SH3-DOMAIN, AND PROLINE-RICH-REGION CONTAINING PROTEIN, ISOFORM B"/>
    <property type="match status" value="1"/>
</dbReference>
<feature type="region of interest" description="Disordered" evidence="7">
    <location>
        <begin position="476"/>
        <end position="510"/>
    </location>
</feature>
<feature type="compositionally biased region" description="Low complexity" evidence="7">
    <location>
        <begin position="476"/>
        <end position="494"/>
    </location>
</feature>
<feature type="region of interest" description="Disordered" evidence="7">
    <location>
        <begin position="392"/>
        <end position="461"/>
    </location>
</feature>
<comment type="caution">
    <text evidence="8">The sequence shown here is derived from an EMBL/GenBank/DDBJ whole genome shotgun (WGS) entry which is preliminary data.</text>
</comment>
<evidence type="ECO:0000256" key="7">
    <source>
        <dbReference type="SAM" id="MobiDB-lite"/>
    </source>
</evidence>
<feature type="compositionally biased region" description="Polar residues" evidence="7">
    <location>
        <begin position="409"/>
        <end position="418"/>
    </location>
</feature>
<dbReference type="Pfam" id="PF12796">
    <property type="entry name" value="Ank_2"/>
    <property type="match status" value="1"/>
</dbReference>
<reference evidence="8" key="1">
    <citation type="submission" date="2019-05" db="EMBL/GenBank/DDBJ databases">
        <title>Annotation for the trematode Fasciolopsis buski.</title>
        <authorList>
            <person name="Choi Y.-J."/>
        </authorList>
    </citation>
    <scope>NUCLEOTIDE SEQUENCE</scope>
    <source>
        <strain evidence="8">HT</strain>
        <tissue evidence="8">Whole worm</tissue>
    </source>
</reference>
<feature type="repeat" description="ANK" evidence="6">
    <location>
        <begin position="1171"/>
        <end position="1204"/>
    </location>
</feature>
<feature type="region of interest" description="Disordered" evidence="7">
    <location>
        <begin position="769"/>
        <end position="851"/>
    </location>
</feature>
<feature type="compositionally biased region" description="Polar residues" evidence="7">
    <location>
        <begin position="1048"/>
        <end position="1057"/>
    </location>
</feature>
<dbReference type="PROSITE" id="PS50088">
    <property type="entry name" value="ANK_REPEAT"/>
    <property type="match status" value="2"/>
</dbReference>
<dbReference type="SUPFAM" id="SSF50044">
    <property type="entry name" value="SH3-domain"/>
    <property type="match status" value="1"/>
</dbReference>
<dbReference type="Gene3D" id="1.25.40.20">
    <property type="entry name" value="Ankyrin repeat-containing domain"/>
    <property type="match status" value="1"/>
</dbReference>
<evidence type="ECO:0000256" key="4">
    <source>
        <dbReference type="ARBA" id="ARBA00023043"/>
    </source>
</evidence>
<dbReference type="Proteomes" id="UP000728185">
    <property type="component" value="Unassembled WGS sequence"/>
</dbReference>
<feature type="region of interest" description="Disordered" evidence="7">
    <location>
        <begin position="931"/>
        <end position="1001"/>
    </location>
</feature>
<dbReference type="GO" id="GO:0006915">
    <property type="term" value="P:apoptotic process"/>
    <property type="evidence" value="ECO:0007669"/>
    <property type="project" value="UniProtKB-KW"/>
</dbReference>